<comment type="similarity">
    <text evidence="1">Belongs to the RelE toxin family.</text>
</comment>
<proteinExistence type="inferred from homology"/>
<dbReference type="InterPro" id="IPR007712">
    <property type="entry name" value="RelE/ParE_toxin"/>
</dbReference>
<dbReference type="NCBIfam" id="TIGR02385">
    <property type="entry name" value="RelE_StbE"/>
    <property type="match status" value="1"/>
</dbReference>
<evidence type="ECO:0000256" key="1">
    <source>
        <dbReference type="ARBA" id="ARBA00006226"/>
    </source>
</evidence>
<evidence type="ECO:0000313" key="3">
    <source>
        <dbReference type="EMBL" id="HAF5759533.1"/>
    </source>
</evidence>
<name>A0A749L708_SALER</name>
<gene>
    <name evidence="3" type="ORF">G8N42_005078</name>
</gene>
<organism evidence="3">
    <name type="scientific">Salmonella enterica</name>
    <name type="common">Salmonella choleraesuis</name>
    <dbReference type="NCBI Taxonomy" id="28901"/>
    <lineage>
        <taxon>Bacteria</taxon>
        <taxon>Pseudomonadati</taxon>
        <taxon>Pseudomonadota</taxon>
        <taxon>Gammaproteobacteria</taxon>
        <taxon>Enterobacterales</taxon>
        <taxon>Enterobacteriaceae</taxon>
        <taxon>Salmonella</taxon>
    </lineage>
</organism>
<dbReference type="Gene3D" id="3.30.2310.20">
    <property type="entry name" value="RelE-like"/>
    <property type="match status" value="1"/>
</dbReference>
<dbReference type="PANTHER" id="PTHR33755">
    <property type="entry name" value="TOXIN PARE1-RELATED"/>
    <property type="match status" value="1"/>
</dbReference>
<evidence type="ECO:0000256" key="2">
    <source>
        <dbReference type="ARBA" id="ARBA00022649"/>
    </source>
</evidence>
<reference evidence="3" key="1">
    <citation type="journal article" date="2018" name="Genome Biol.">
        <title>SKESA: strategic k-mer extension for scrupulous assemblies.</title>
        <authorList>
            <person name="Souvorov A."/>
            <person name="Agarwala R."/>
            <person name="Lipman D.J."/>
        </authorList>
    </citation>
    <scope>NUCLEOTIDE SEQUENCE</scope>
    <source>
        <strain evidence="3">MA.CK_00/00004035</strain>
    </source>
</reference>
<dbReference type="EMBL" id="DAAVUQ010000029">
    <property type="protein sequence ID" value="HAF5759533.1"/>
    <property type="molecule type" value="Genomic_DNA"/>
</dbReference>
<protein>
    <submittedName>
        <fullName evidence="3">Type II toxin-antitoxin system RelE/ParE family toxin</fullName>
    </submittedName>
</protein>
<reference evidence="3" key="2">
    <citation type="submission" date="2020-02" db="EMBL/GenBank/DDBJ databases">
        <authorList>
            <consortium name="NCBI Pathogen Detection Project"/>
        </authorList>
    </citation>
    <scope>NUCLEOTIDE SEQUENCE</scope>
    <source>
        <strain evidence="3">MA.CK_00/00004035</strain>
    </source>
</reference>
<dbReference type="InterPro" id="IPR051803">
    <property type="entry name" value="TA_system_RelE-like_toxin"/>
</dbReference>
<comment type="caution">
    <text evidence="3">The sequence shown here is derived from an EMBL/GenBank/DDBJ whole genome shotgun (WGS) entry which is preliminary data.</text>
</comment>
<dbReference type="AlphaFoldDB" id="A0A749L708"/>
<dbReference type="PANTHER" id="PTHR33755:SF6">
    <property type="entry name" value="PLASMID STABILIZATION SYSTEM PROTEIN"/>
    <property type="match status" value="1"/>
</dbReference>
<dbReference type="InterPro" id="IPR035093">
    <property type="entry name" value="RelE/ParE_toxin_dom_sf"/>
</dbReference>
<keyword evidence="2" id="KW-1277">Toxin-antitoxin system</keyword>
<accession>A0A749L708</accession>
<sequence length="93" mass="10759">MRLEWKPMALTDRENIMDYISQDNPQAAIDLDDEFETAAERACGNPDMYKPGRIKGTREIVVRPHYILVYQTEESVLTVLRVLHTAQQWPPAT</sequence>
<dbReference type="Pfam" id="PF05016">
    <property type="entry name" value="ParE_toxin"/>
    <property type="match status" value="1"/>
</dbReference>